<reference evidence="2 3" key="1">
    <citation type="submission" date="2018-02" db="EMBL/GenBank/DDBJ databases">
        <title>Draft genome sequences of Elsinoe sp., causing black scab on jojoba.</title>
        <authorList>
            <person name="Stodart B."/>
            <person name="Jeffress S."/>
            <person name="Ash G."/>
            <person name="Arun Chinnappa K."/>
        </authorList>
    </citation>
    <scope>NUCLEOTIDE SEQUENCE [LARGE SCALE GENOMIC DNA]</scope>
    <source>
        <strain evidence="2 3">Hillstone_2</strain>
    </source>
</reference>
<feature type="compositionally biased region" description="Acidic residues" evidence="1">
    <location>
        <begin position="301"/>
        <end position="320"/>
    </location>
</feature>
<dbReference type="EMBL" id="PTQR01000128">
    <property type="protein sequence ID" value="TKX18358.1"/>
    <property type="molecule type" value="Genomic_DNA"/>
</dbReference>
<feature type="region of interest" description="Disordered" evidence="1">
    <location>
        <begin position="250"/>
        <end position="320"/>
    </location>
</feature>
<feature type="region of interest" description="Disordered" evidence="1">
    <location>
        <begin position="1"/>
        <end position="70"/>
    </location>
</feature>
<comment type="caution">
    <text evidence="2">The sequence shown here is derived from an EMBL/GenBank/DDBJ whole genome shotgun (WGS) entry which is preliminary data.</text>
</comment>
<sequence length="320" mass="35857">MPSKKRKATPVTGRLGRKSDIASIRDSNAAPQARSAIPDHTPRAYSESGVTPPTSGSTPNVPSRPESRVSVEYSALLKAPPTTTTSDWPSVDENSCNPIEWAILRRQDLIMNKLNELERAVLIGRYAGGTTELVNVTDSETVRMSTSNARKHLKKRMVDIVEEHWEDFLCKEFGDAINSKLIAPKQTTTKSARENSEIFMNELYMVIEDWDQVEEDNAARRHPFADALDEIEGYEDAVIELFVACSKRRASQIKSQETSTEPGRRRTNMQGQTELKSKKSAKTPSSRPHVTHESPGIQILDEGEGEEEEDIDEEEDEEDE</sequence>
<dbReference type="AlphaFoldDB" id="A0A4U7AK97"/>
<accession>A0A4U7AK97</accession>
<evidence type="ECO:0000313" key="3">
    <source>
        <dbReference type="Proteomes" id="UP000308133"/>
    </source>
</evidence>
<protein>
    <submittedName>
        <fullName evidence="2">Uncharacterized protein</fullName>
    </submittedName>
</protein>
<evidence type="ECO:0000256" key="1">
    <source>
        <dbReference type="SAM" id="MobiDB-lite"/>
    </source>
</evidence>
<evidence type="ECO:0000313" key="2">
    <source>
        <dbReference type="EMBL" id="TKX18358.1"/>
    </source>
</evidence>
<feature type="compositionally biased region" description="Polar residues" evidence="1">
    <location>
        <begin position="252"/>
        <end position="261"/>
    </location>
</feature>
<feature type="compositionally biased region" description="Polar residues" evidence="1">
    <location>
        <begin position="48"/>
        <end position="61"/>
    </location>
</feature>
<organism evidence="2 3">
    <name type="scientific">Elsinoe australis</name>
    <dbReference type="NCBI Taxonomy" id="40998"/>
    <lineage>
        <taxon>Eukaryota</taxon>
        <taxon>Fungi</taxon>
        <taxon>Dikarya</taxon>
        <taxon>Ascomycota</taxon>
        <taxon>Pezizomycotina</taxon>
        <taxon>Dothideomycetes</taxon>
        <taxon>Dothideomycetidae</taxon>
        <taxon>Myriangiales</taxon>
        <taxon>Elsinoaceae</taxon>
        <taxon>Elsinoe</taxon>
    </lineage>
</organism>
<gene>
    <name evidence="2" type="ORF">C1H76_9146</name>
</gene>
<dbReference type="Proteomes" id="UP000308133">
    <property type="component" value="Unassembled WGS sequence"/>
</dbReference>
<name>A0A4U7AK97_9PEZI</name>
<proteinExistence type="predicted"/>